<keyword evidence="2" id="KW-1185">Reference proteome</keyword>
<dbReference type="AlphaFoldDB" id="A0A6A5KQU7"/>
<evidence type="ECO:0000313" key="2">
    <source>
        <dbReference type="Proteomes" id="UP000800040"/>
    </source>
</evidence>
<protein>
    <recommendedName>
        <fullName evidence="3">N-acetyltransferase domain-containing protein</fullName>
    </recommendedName>
</protein>
<dbReference type="PANTHER" id="PTHR42791:SF14">
    <property type="entry name" value="N-ACETYLTRANSFERASE DOMAIN-CONTAINING PROTEIN"/>
    <property type="match status" value="1"/>
</dbReference>
<organism evidence="1 2">
    <name type="scientific">Decorospora gaudefroyi</name>
    <dbReference type="NCBI Taxonomy" id="184978"/>
    <lineage>
        <taxon>Eukaryota</taxon>
        <taxon>Fungi</taxon>
        <taxon>Dikarya</taxon>
        <taxon>Ascomycota</taxon>
        <taxon>Pezizomycotina</taxon>
        <taxon>Dothideomycetes</taxon>
        <taxon>Pleosporomycetidae</taxon>
        <taxon>Pleosporales</taxon>
        <taxon>Pleosporineae</taxon>
        <taxon>Pleosporaceae</taxon>
        <taxon>Decorospora</taxon>
    </lineage>
</organism>
<dbReference type="InterPro" id="IPR016181">
    <property type="entry name" value="Acyl_CoA_acyltransferase"/>
</dbReference>
<sequence>MPLQIQPITSSADFSRFVEIHLESFASGGGITSLLTPSPLPDDYIPKMIDKHIKSWREEPDVTYLKIIDTDLDGKMIAGAKWRVNTKERTEQEIQSMLPVPGKDEEGRQGVIDFMHFLHRVRKQYMGTKPFCFLHILVTDPQHHRRGAGAMALRWGFNKADEVQLPCFLESSPMGKPLYERMGFKVQEVVTWDLTKYGLEGEDTSTVMLREPVLRVPVQ</sequence>
<dbReference type="EMBL" id="ML975269">
    <property type="protein sequence ID" value="KAF1836774.1"/>
    <property type="molecule type" value="Genomic_DNA"/>
</dbReference>
<gene>
    <name evidence="1" type="ORF">BDW02DRAFT_545349</name>
</gene>
<dbReference type="Gene3D" id="3.40.630.30">
    <property type="match status" value="1"/>
</dbReference>
<dbReference type="Proteomes" id="UP000800040">
    <property type="component" value="Unassembled WGS sequence"/>
</dbReference>
<dbReference type="PANTHER" id="PTHR42791">
    <property type="entry name" value="GNAT FAMILY ACETYLTRANSFERASE"/>
    <property type="match status" value="1"/>
</dbReference>
<evidence type="ECO:0000313" key="1">
    <source>
        <dbReference type="EMBL" id="KAF1836774.1"/>
    </source>
</evidence>
<proteinExistence type="predicted"/>
<accession>A0A6A5KQU7</accession>
<dbReference type="SUPFAM" id="SSF55729">
    <property type="entry name" value="Acyl-CoA N-acyltransferases (Nat)"/>
    <property type="match status" value="1"/>
</dbReference>
<dbReference type="OrthoDB" id="2115692at2759"/>
<evidence type="ECO:0008006" key="3">
    <source>
        <dbReference type="Google" id="ProtNLM"/>
    </source>
</evidence>
<reference evidence="1" key="1">
    <citation type="submission" date="2020-01" db="EMBL/GenBank/DDBJ databases">
        <authorList>
            <consortium name="DOE Joint Genome Institute"/>
            <person name="Haridas S."/>
            <person name="Albert R."/>
            <person name="Binder M."/>
            <person name="Bloem J."/>
            <person name="Labutti K."/>
            <person name="Salamov A."/>
            <person name="Andreopoulos B."/>
            <person name="Baker S.E."/>
            <person name="Barry K."/>
            <person name="Bills G."/>
            <person name="Bluhm B.H."/>
            <person name="Cannon C."/>
            <person name="Castanera R."/>
            <person name="Culley D.E."/>
            <person name="Daum C."/>
            <person name="Ezra D."/>
            <person name="Gonzalez J.B."/>
            <person name="Henrissat B."/>
            <person name="Kuo A."/>
            <person name="Liang C."/>
            <person name="Lipzen A."/>
            <person name="Lutzoni F."/>
            <person name="Magnuson J."/>
            <person name="Mondo S."/>
            <person name="Nolan M."/>
            <person name="Ohm R."/>
            <person name="Pangilinan J."/>
            <person name="Park H.-J."/>
            <person name="Ramirez L."/>
            <person name="Alfaro M."/>
            <person name="Sun H."/>
            <person name="Tritt A."/>
            <person name="Yoshinaga Y."/>
            <person name="Zwiers L.-H."/>
            <person name="Turgeon B.G."/>
            <person name="Goodwin S.B."/>
            <person name="Spatafora J.W."/>
            <person name="Crous P.W."/>
            <person name="Grigoriev I.V."/>
        </authorList>
    </citation>
    <scope>NUCLEOTIDE SEQUENCE</scope>
    <source>
        <strain evidence="1">P77</strain>
    </source>
</reference>
<dbReference type="InterPro" id="IPR052523">
    <property type="entry name" value="Trichothecene_AcTrans"/>
</dbReference>
<name>A0A6A5KQU7_9PLEO</name>